<dbReference type="Gene3D" id="3.20.20.210">
    <property type="match status" value="1"/>
</dbReference>
<feature type="domain" description="Uroporphyrinogen decarboxylase (URO-D)" evidence="1">
    <location>
        <begin position="218"/>
        <end position="419"/>
    </location>
</feature>
<dbReference type="AlphaFoldDB" id="A0A1V5SW60"/>
<dbReference type="SUPFAM" id="SSF51726">
    <property type="entry name" value="UROD/MetE-like"/>
    <property type="match status" value="1"/>
</dbReference>
<proteinExistence type="predicted"/>
<dbReference type="GO" id="GO:0004853">
    <property type="term" value="F:uroporphyrinogen decarboxylase activity"/>
    <property type="evidence" value="ECO:0007669"/>
    <property type="project" value="InterPro"/>
</dbReference>
<evidence type="ECO:0000259" key="1">
    <source>
        <dbReference type="Pfam" id="PF01208"/>
    </source>
</evidence>
<dbReference type="EMBL" id="MWBQ01000066">
    <property type="protein sequence ID" value="OQA58755.1"/>
    <property type="molecule type" value="Genomic_DNA"/>
</dbReference>
<dbReference type="PANTHER" id="PTHR47099:SF1">
    <property type="entry name" value="METHYLCOBAMIDE:COM METHYLTRANSFERASE MTBA"/>
    <property type="match status" value="1"/>
</dbReference>
<organism evidence="2">
    <name type="scientific">Candidatus Atribacter allofermentans</name>
    <dbReference type="NCBI Taxonomy" id="1852833"/>
    <lineage>
        <taxon>Bacteria</taxon>
        <taxon>Pseudomonadati</taxon>
        <taxon>Atribacterota</taxon>
        <taxon>Atribacteria</taxon>
        <taxon>Atribacterales</taxon>
        <taxon>Atribacteraceae</taxon>
        <taxon>Atribacter</taxon>
    </lineage>
</organism>
<dbReference type="InterPro" id="IPR000257">
    <property type="entry name" value="Uroporphyrinogen_deCOase"/>
</dbReference>
<protein>
    <submittedName>
        <fullName evidence="2">Methylcobalamin:coenzyme M methyltransferase</fullName>
    </submittedName>
</protein>
<dbReference type="Pfam" id="PF01208">
    <property type="entry name" value="URO-D"/>
    <property type="match status" value="1"/>
</dbReference>
<dbReference type="Proteomes" id="UP000485569">
    <property type="component" value="Unassembled WGS sequence"/>
</dbReference>
<dbReference type="PANTHER" id="PTHR47099">
    <property type="entry name" value="METHYLCOBAMIDE:COM METHYLTRANSFERASE MTBA"/>
    <property type="match status" value="1"/>
</dbReference>
<dbReference type="GO" id="GO:0006779">
    <property type="term" value="P:porphyrin-containing compound biosynthetic process"/>
    <property type="evidence" value="ECO:0007669"/>
    <property type="project" value="InterPro"/>
</dbReference>
<dbReference type="InterPro" id="IPR038071">
    <property type="entry name" value="UROD/MetE-like_sf"/>
</dbReference>
<keyword evidence="2" id="KW-0489">Methyltransferase</keyword>
<name>A0A1V5SW60_9BACT</name>
<accession>A0A1V5SW60</accession>
<sequence>MTSRERLIAAMNHQPVDRIPFDLGSTSITGIHVSCLHSLKVSLGLISPREPVKVINPFLMLGEVDEALRRRLDIDTIDLPTLGNSFGFENVNWKPWKLFDGTPVLVPEKFNTVPDMNGNILQYPKGDKSYRPSACMPNGGFYHDPLIRKKEVIESELTVENQTEEYTILQEENLRFYESEAERLFRDTQYGIIFRGVAGSNLSDIAHIPGCGLPDPKGIRDFEEWYISLLTRKEFIKDVFARMTEIALENLKLVFQAVGNKIQVIVISAADFGSQNGLFISQDLYRELFKPFHQRVNDWVHQHTTWKTFIHTCGSIYPLLPDLHEAGFDILNPVQISAACMDPVQLKDQFGKWFTFWGGGVNTQKTLPFGSPDEVREEVKYLIEVFGKNSGFVWNAVHNIQAKVPVENLKALFEAIQEYRVSY</sequence>
<reference evidence="2" key="1">
    <citation type="submission" date="2017-02" db="EMBL/GenBank/DDBJ databases">
        <title>Delving into the versatile metabolic prowess of the omnipresent phylum Bacteroidetes.</title>
        <authorList>
            <person name="Nobu M.K."/>
            <person name="Mei R."/>
            <person name="Narihiro T."/>
            <person name="Kuroda K."/>
            <person name="Liu W.-T."/>
        </authorList>
    </citation>
    <scope>NUCLEOTIDE SEQUENCE</scope>
    <source>
        <strain evidence="2">ADurb.Bin276</strain>
    </source>
</reference>
<keyword evidence="2" id="KW-0808">Transferase</keyword>
<gene>
    <name evidence="2" type="ORF">BWY41_00964</name>
</gene>
<dbReference type="GO" id="GO:0032259">
    <property type="term" value="P:methylation"/>
    <property type="evidence" value="ECO:0007669"/>
    <property type="project" value="UniProtKB-KW"/>
</dbReference>
<dbReference type="GO" id="GO:0008168">
    <property type="term" value="F:methyltransferase activity"/>
    <property type="evidence" value="ECO:0007669"/>
    <property type="project" value="UniProtKB-KW"/>
</dbReference>
<evidence type="ECO:0000313" key="2">
    <source>
        <dbReference type="EMBL" id="OQA58755.1"/>
    </source>
</evidence>
<comment type="caution">
    <text evidence="2">The sequence shown here is derived from an EMBL/GenBank/DDBJ whole genome shotgun (WGS) entry which is preliminary data.</text>
</comment>
<dbReference type="InterPro" id="IPR052024">
    <property type="entry name" value="Methanogen_methyltrans"/>
</dbReference>